<proteinExistence type="predicted"/>
<organism evidence="1 2">
    <name type="scientific">Rhizobium mongolense USDA 1844</name>
    <dbReference type="NCBI Taxonomy" id="1079460"/>
    <lineage>
        <taxon>Bacteria</taxon>
        <taxon>Pseudomonadati</taxon>
        <taxon>Pseudomonadota</taxon>
        <taxon>Alphaproteobacteria</taxon>
        <taxon>Hyphomicrobiales</taxon>
        <taxon>Rhizobiaceae</taxon>
        <taxon>Rhizobium/Agrobacterium group</taxon>
        <taxon>Rhizobium</taxon>
    </lineage>
</organism>
<gene>
    <name evidence="1" type="ORF">BCL32_5295</name>
</gene>
<dbReference type="EMBL" id="VISO01000003">
    <property type="protein sequence ID" value="TVZ65014.1"/>
    <property type="molecule type" value="Genomic_DNA"/>
</dbReference>
<dbReference type="Proteomes" id="UP000319824">
    <property type="component" value="Unassembled WGS sequence"/>
</dbReference>
<protein>
    <submittedName>
        <fullName evidence="1">Uncharacterized protein</fullName>
    </submittedName>
</protein>
<comment type="caution">
    <text evidence="1">The sequence shown here is derived from an EMBL/GenBank/DDBJ whole genome shotgun (WGS) entry which is preliminary data.</text>
</comment>
<dbReference type="AlphaFoldDB" id="A0A559SRQ4"/>
<sequence length="93" mass="10135">MAAVTAPYRLIVFDLTACGKRFIQLQLHPVRTRPCILLNRIAVTNPSIDKITPNMQAGRNFSSKGGHHRASAETAIMATAGHMTESCEIIKSS</sequence>
<reference evidence="1 2" key="1">
    <citation type="submission" date="2019-06" db="EMBL/GenBank/DDBJ databases">
        <title>Pac Bio to generate improved reference genome sequences for organisms with transposon mutant libraries (support for FEBA project).</title>
        <authorList>
            <person name="Blow M."/>
        </authorList>
    </citation>
    <scope>NUCLEOTIDE SEQUENCE [LARGE SCALE GENOMIC DNA]</scope>
    <source>
        <strain evidence="1 2">USDA 1844</strain>
    </source>
</reference>
<name>A0A559SRQ4_9HYPH</name>
<evidence type="ECO:0000313" key="1">
    <source>
        <dbReference type="EMBL" id="TVZ65014.1"/>
    </source>
</evidence>
<accession>A0A559SRQ4</accession>
<evidence type="ECO:0000313" key="2">
    <source>
        <dbReference type="Proteomes" id="UP000319824"/>
    </source>
</evidence>